<comment type="similarity">
    <text evidence="5">Belongs to the lyase 1 family. Adenylosuccinate lyase subfamily.</text>
</comment>
<evidence type="ECO:0000313" key="8">
    <source>
        <dbReference type="Proteomes" id="UP000260025"/>
    </source>
</evidence>
<dbReference type="Proteomes" id="UP000260025">
    <property type="component" value="Unassembled WGS sequence"/>
</dbReference>
<dbReference type="UniPathway" id="UPA00074">
    <property type="reaction ID" value="UER00132"/>
</dbReference>
<keyword evidence="3 5" id="KW-0456">Lyase</keyword>
<dbReference type="CDD" id="cd03302">
    <property type="entry name" value="Adenylsuccinate_lyase_2"/>
    <property type="match status" value="1"/>
</dbReference>
<dbReference type="GO" id="GO:0008652">
    <property type="term" value="P:amino acid biosynthetic process"/>
    <property type="evidence" value="ECO:0007669"/>
    <property type="project" value="UniProtKB-KW"/>
</dbReference>
<sequence>MNDKYISPLGQRYASEEMQRIFSNDKKFRTWRRLWIALAESEKELGLAITQEQIDELKAHAEDINYDVAREREKIVRHDVMSHVYAYGQQCPNAKGIIHLGATSCFVGDNTDLIVMYEALELVKKKLVNVLAELKKFALEHKDLPVLAFTHFQPAQPTTLGKRAAIWAQDLLLDYEELCFLLENKKLRGCKGTTGTQASFMELFDNDEAKVKQLDQMVAQKMGYEKSFAVSTQTYSRKVDSRILNALGSIAQSAHKFSNDIRLLQNLKEVEEPFEKGQIGSSAMAYKRNPMRSERMASLANYVIADTLNPAITAATQWFERTLDDSANKRISIPEAFLAVDGILDLYLNITDGLVVYPKVIESHLMKELPFMATEMILMDAVKAGGDRQELHERIRVHSMAAGRVVKEEGLENDLLNRIAEDALFPMNMEQLKAIMSPINFVGRAPSQTVEFFSECIDPILEAEKDALGLHAEINV</sequence>
<reference evidence="7 8" key="1">
    <citation type="submission" date="2018-08" db="EMBL/GenBank/DDBJ databases">
        <title>A genome reference for cultivated species of the human gut microbiota.</title>
        <authorList>
            <person name="Zou Y."/>
            <person name="Xue W."/>
            <person name="Luo G."/>
        </authorList>
    </citation>
    <scope>NUCLEOTIDE SEQUENCE [LARGE SCALE GENOMIC DNA]</scope>
    <source>
        <strain evidence="7 8">OF01-2LB</strain>
    </source>
</reference>
<dbReference type="GO" id="GO:0004018">
    <property type="term" value="F:N6-(1,2-dicarboxyethyl)AMP AMP-lyase (fumarate-forming) activity"/>
    <property type="evidence" value="ECO:0007669"/>
    <property type="project" value="UniProtKB-UniRule"/>
</dbReference>
<dbReference type="PRINTS" id="PR00149">
    <property type="entry name" value="FUMRATELYASE"/>
</dbReference>
<comment type="pathway">
    <text evidence="5">Purine metabolism; AMP biosynthesis via de novo pathway; AMP from IMP: step 2/2.</text>
</comment>
<dbReference type="GO" id="GO:0005829">
    <property type="term" value="C:cytosol"/>
    <property type="evidence" value="ECO:0007669"/>
    <property type="project" value="TreeGrafter"/>
</dbReference>
<dbReference type="Gene3D" id="1.20.200.10">
    <property type="entry name" value="Fumarase/aspartase (Central domain)"/>
    <property type="match status" value="1"/>
</dbReference>
<dbReference type="AlphaFoldDB" id="A0A3E2W4G8"/>
<dbReference type="InterPro" id="IPR019468">
    <property type="entry name" value="AdenyloSucc_lyase_C"/>
</dbReference>
<dbReference type="PANTHER" id="PTHR43172:SF1">
    <property type="entry name" value="ADENYLOSUCCINATE LYASE"/>
    <property type="match status" value="1"/>
</dbReference>
<dbReference type="OrthoDB" id="9768878at2"/>
<evidence type="ECO:0000259" key="6">
    <source>
        <dbReference type="SMART" id="SM00998"/>
    </source>
</evidence>
<dbReference type="SMART" id="SM00998">
    <property type="entry name" value="ADSL_C"/>
    <property type="match status" value="1"/>
</dbReference>
<dbReference type="FunFam" id="1.10.275.60:FF:000001">
    <property type="entry name" value="Adenylosuccinate lyase"/>
    <property type="match status" value="1"/>
</dbReference>
<keyword evidence="2 5" id="KW-0658">Purine biosynthesis</keyword>
<dbReference type="Gene3D" id="1.10.40.30">
    <property type="entry name" value="Fumarase/aspartase (C-terminal domain)"/>
    <property type="match status" value="1"/>
</dbReference>
<dbReference type="GO" id="GO:0070626">
    <property type="term" value="F:(S)-2-(5-amino-1-(5-phospho-D-ribosyl)imidazole-4-carboxamido) succinate lyase (fumarate-forming) activity"/>
    <property type="evidence" value="ECO:0007669"/>
    <property type="project" value="TreeGrafter"/>
</dbReference>
<evidence type="ECO:0000256" key="3">
    <source>
        <dbReference type="ARBA" id="ARBA00023239"/>
    </source>
</evidence>
<dbReference type="EC" id="4.3.2.2" evidence="4 5"/>
<organism evidence="7 8">
    <name type="scientific">Clostridium innocuum</name>
    <dbReference type="NCBI Taxonomy" id="1522"/>
    <lineage>
        <taxon>Bacteria</taxon>
        <taxon>Bacillati</taxon>
        <taxon>Bacillota</taxon>
        <taxon>Clostridia</taxon>
        <taxon>Eubacteriales</taxon>
        <taxon>Clostridiaceae</taxon>
        <taxon>Clostridium</taxon>
    </lineage>
</organism>
<protein>
    <recommendedName>
        <fullName evidence="4 5">Adenylosuccinate lyase</fullName>
        <shortName evidence="5">ASL</shortName>
        <ecNumber evidence="4 5">4.3.2.2</ecNumber>
    </recommendedName>
    <alternativeName>
        <fullName evidence="5">Adenylosuccinase</fullName>
    </alternativeName>
</protein>
<evidence type="ECO:0000256" key="2">
    <source>
        <dbReference type="ARBA" id="ARBA00022755"/>
    </source>
</evidence>
<proteinExistence type="inferred from homology"/>
<evidence type="ECO:0000256" key="1">
    <source>
        <dbReference type="ARBA" id="ARBA00022605"/>
    </source>
</evidence>
<comment type="caution">
    <text evidence="7">The sequence shown here is derived from an EMBL/GenBank/DDBJ whole genome shotgun (WGS) entry which is preliminary data.</text>
</comment>
<dbReference type="EMBL" id="QVEV01000001">
    <property type="protein sequence ID" value="RGC19165.1"/>
    <property type="molecule type" value="Genomic_DNA"/>
</dbReference>
<feature type="domain" description="Adenylosuccinate lyase C-terminal" evidence="6">
    <location>
        <begin position="369"/>
        <end position="453"/>
    </location>
</feature>
<dbReference type="InterPro" id="IPR008948">
    <property type="entry name" value="L-Aspartase-like"/>
</dbReference>
<dbReference type="Gene3D" id="1.10.275.60">
    <property type="match status" value="1"/>
</dbReference>
<comment type="catalytic activity">
    <reaction evidence="5">
        <text>N(6)-(1,2-dicarboxyethyl)-AMP = fumarate + AMP</text>
        <dbReference type="Rhea" id="RHEA:16853"/>
        <dbReference type="ChEBI" id="CHEBI:29806"/>
        <dbReference type="ChEBI" id="CHEBI:57567"/>
        <dbReference type="ChEBI" id="CHEBI:456215"/>
        <dbReference type="EC" id="4.3.2.2"/>
    </reaction>
</comment>
<evidence type="ECO:0000256" key="4">
    <source>
        <dbReference type="NCBIfam" id="TIGR00928"/>
    </source>
</evidence>
<dbReference type="SUPFAM" id="SSF48557">
    <property type="entry name" value="L-aspartase-like"/>
    <property type="match status" value="1"/>
</dbReference>
<dbReference type="NCBIfam" id="TIGR00928">
    <property type="entry name" value="purB"/>
    <property type="match status" value="1"/>
</dbReference>
<comment type="catalytic activity">
    <reaction evidence="5">
        <text>(2S)-2-[5-amino-1-(5-phospho-beta-D-ribosyl)imidazole-4-carboxamido]succinate = 5-amino-1-(5-phospho-beta-D-ribosyl)imidazole-4-carboxamide + fumarate</text>
        <dbReference type="Rhea" id="RHEA:23920"/>
        <dbReference type="ChEBI" id="CHEBI:29806"/>
        <dbReference type="ChEBI" id="CHEBI:58443"/>
        <dbReference type="ChEBI" id="CHEBI:58475"/>
        <dbReference type="EC" id="4.3.2.2"/>
    </reaction>
</comment>
<dbReference type="PANTHER" id="PTHR43172">
    <property type="entry name" value="ADENYLOSUCCINATE LYASE"/>
    <property type="match status" value="1"/>
</dbReference>
<accession>A0A3E2W4G8</accession>
<dbReference type="Pfam" id="PF00206">
    <property type="entry name" value="Lyase_1"/>
    <property type="match status" value="1"/>
</dbReference>
<keyword evidence="1" id="KW-0028">Amino-acid biosynthesis</keyword>
<dbReference type="InterPro" id="IPR004769">
    <property type="entry name" value="Pur_lyase"/>
</dbReference>
<evidence type="ECO:0000256" key="5">
    <source>
        <dbReference type="RuleBase" id="RU361172"/>
    </source>
</evidence>
<dbReference type="Pfam" id="PF10397">
    <property type="entry name" value="ADSL_C"/>
    <property type="match status" value="1"/>
</dbReference>
<dbReference type="PROSITE" id="PS00163">
    <property type="entry name" value="FUMARATE_LYASES"/>
    <property type="match status" value="1"/>
</dbReference>
<dbReference type="UniPathway" id="UPA00075">
    <property type="reaction ID" value="UER00336"/>
</dbReference>
<evidence type="ECO:0000313" key="7">
    <source>
        <dbReference type="EMBL" id="RGC19165.1"/>
    </source>
</evidence>
<dbReference type="GO" id="GO:0044208">
    <property type="term" value="P:'de novo' AMP biosynthetic process"/>
    <property type="evidence" value="ECO:0007669"/>
    <property type="project" value="UniProtKB-UniPathway"/>
</dbReference>
<dbReference type="InterPro" id="IPR020557">
    <property type="entry name" value="Fumarate_lyase_CS"/>
</dbReference>
<dbReference type="InterPro" id="IPR000362">
    <property type="entry name" value="Fumarate_lyase_fam"/>
</dbReference>
<dbReference type="InterPro" id="IPR022761">
    <property type="entry name" value="Fumarate_lyase_N"/>
</dbReference>
<dbReference type="GO" id="GO:0006189">
    <property type="term" value="P:'de novo' IMP biosynthetic process"/>
    <property type="evidence" value="ECO:0007669"/>
    <property type="project" value="UniProtKB-UniPathway"/>
</dbReference>
<gene>
    <name evidence="7" type="ORF">DXA38_01360</name>
</gene>
<name>A0A3E2W4G8_CLOIN</name>
<comment type="pathway">
    <text evidence="5">Purine metabolism; IMP biosynthesis via de novo pathway; 5-amino-1-(5-phospho-D-ribosyl)imidazole-4-carboxamide from 5-amino-1-(5-phospho-D-ribosyl)imidazole-4-carboxylate: step 2/2.</text>
</comment>
<dbReference type="RefSeq" id="WP_117441639.1">
    <property type="nucleotide sequence ID" value="NZ_JAJFEN010000001.1"/>
</dbReference>